<organism evidence="1 2">
    <name type="scientific">Acinetobacter albensis</name>
    <dbReference type="NCBI Taxonomy" id="1673609"/>
    <lineage>
        <taxon>Bacteria</taxon>
        <taxon>Pseudomonadati</taxon>
        <taxon>Pseudomonadota</taxon>
        <taxon>Gammaproteobacteria</taxon>
        <taxon>Moraxellales</taxon>
        <taxon>Moraxellaceae</taxon>
        <taxon>Acinetobacter</taxon>
    </lineage>
</organism>
<evidence type="ECO:0000313" key="2">
    <source>
        <dbReference type="Proteomes" id="UP000243661"/>
    </source>
</evidence>
<name>A0A1C4GX42_9GAMM</name>
<reference evidence="1 2" key="1">
    <citation type="submission" date="2016-08" db="EMBL/GenBank/DDBJ databases">
        <authorList>
            <person name="Seilhamer J.J."/>
        </authorList>
    </citation>
    <scope>NUCLEOTIDE SEQUENCE [LARGE SCALE GENOMIC DNA]</scope>
    <source>
        <strain evidence="1 2">ANC 4874</strain>
    </source>
</reference>
<accession>A0A1C4GX42</accession>
<dbReference type="Proteomes" id="UP000243661">
    <property type="component" value="Unassembled WGS sequence"/>
</dbReference>
<dbReference type="InterPro" id="IPR011673">
    <property type="entry name" value="DUF1615"/>
</dbReference>
<dbReference type="AlphaFoldDB" id="A0A1C4GX42"/>
<sequence>MKNRLVITSYFKPLSILVLSLSLVACGDRSWWSKNNEPTLESDQIKRILPPRVNDRSAWADDIFDITEQLGIPQSKENICSIVAVVDQESNFIADPQVAGLGEKAVKEVQDRLDEKFKDKLGDAIGGTVAGYFQDVLKNQPSPADNYLSQMRRVKTERQLDELYREIFDYMSKHYHVSVLTGAAKMVGQDLAEKLNPVTTLGSMQVHIGYAKEHKRQGGNVAELRTDLYSQYGGLYYGIHRLMMYSAEYDKAIYRFADYNSGMYSSRNAAFQSMLNDLTVAELDLDGDLLLYNKEGSIRSASSQSERELISVFASHNILVTPRQIRTDLKKEKEKKFEDTATYRAVAKLYQEKTGKEPIYAMMPEVVISGPKLSRDYNTNWFATRVNGRYQSCMQRAKRIKI</sequence>
<dbReference type="PROSITE" id="PS51257">
    <property type="entry name" value="PROKAR_LIPOPROTEIN"/>
    <property type="match status" value="1"/>
</dbReference>
<dbReference type="OrthoDB" id="596976at2"/>
<dbReference type="Pfam" id="PF07759">
    <property type="entry name" value="DUF1615"/>
    <property type="match status" value="1"/>
</dbReference>
<gene>
    <name evidence="1" type="ORF">GA0116959_111111</name>
</gene>
<dbReference type="RefSeq" id="WP_092720644.1">
    <property type="nucleotide sequence ID" value="NZ_FMBK01000011.1"/>
</dbReference>
<dbReference type="EMBL" id="FMBK01000011">
    <property type="protein sequence ID" value="SCC72702.1"/>
    <property type="molecule type" value="Genomic_DNA"/>
</dbReference>
<protein>
    <recommendedName>
        <fullName evidence="3">DUF1615 domain-containing protein</fullName>
    </recommendedName>
</protein>
<evidence type="ECO:0008006" key="3">
    <source>
        <dbReference type="Google" id="ProtNLM"/>
    </source>
</evidence>
<proteinExistence type="predicted"/>
<evidence type="ECO:0000313" key="1">
    <source>
        <dbReference type="EMBL" id="SCC72702.1"/>
    </source>
</evidence>